<evidence type="ECO:0000256" key="1">
    <source>
        <dbReference type="SAM" id="MobiDB-lite"/>
    </source>
</evidence>
<reference evidence="2" key="1">
    <citation type="submission" date="2015-12" db="EMBL/GenBank/DDBJ databases">
        <title>Update maize B73 reference genome by single molecule sequencing technologies.</title>
        <authorList>
            <consortium name="Maize Genome Sequencing Project"/>
            <person name="Ware D."/>
        </authorList>
    </citation>
    <scope>NUCLEOTIDE SEQUENCE</scope>
    <source>
        <tissue evidence="2">Seedling</tissue>
    </source>
</reference>
<dbReference type="InParanoid" id="A0A1D6M7M6"/>
<gene>
    <name evidence="2" type="ORF">ZEAMMB73_Zm00001d038637</name>
</gene>
<dbReference type="EMBL" id="CM000782">
    <property type="protein sequence ID" value="AQK87053.1"/>
    <property type="molecule type" value="Genomic_DNA"/>
</dbReference>
<accession>A0A1D6M7M6</accession>
<dbReference type="AlphaFoldDB" id="A0A1D6M7M6"/>
<evidence type="ECO:0000313" key="2">
    <source>
        <dbReference type="EMBL" id="AQK87053.1"/>
    </source>
</evidence>
<name>A0A1D6M7M6_MAIZE</name>
<dbReference type="PaxDb" id="4577-GRMZM2G483043_P01"/>
<proteinExistence type="predicted"/>
<feature type="region of interest" description="Disordered" evidence="1">
    <location>
        <begin position="1"/>
        <end position="27"/>
    </location>
</feature>
<protein>
    <submittedName>
        <fullName evidence="2">Uncharacterized protein</fullName>
    </submittedName>
</protein>
<sequence>MLSCARSMLQKSGLESSLPQRSHPSDVKKENYIDLSYALKVDVIKKKHLDVAAHGFRENKHARC</sequence>
<organism evidence="2">
    <name type="scientific">Zea mays</name>
    <name type="common">Maize</name>
    <dbReference type="NCBI Taxonomy" id="4577"/>
    <lineage>
        <taxon>Eukaryota</taxon>
        <taxon>Viridiplantae</taxon>
        <taxon>Streptophyta</taxon>
        <taxon>Embryophyta</taxon>
        <taxon>Tracheophyta</taxon>
        <taxon>Spermatophyta</taxon>
        <taxon>Magnoliopsida</taxon>
        <taxon>Liliopsida</taxon>
        <taxon>Poales</taxon>
        <taxon>Poaceae</taxon>
        <taxon>PACMAD clade</taxon>
        <taxon>Panicoideae</taxon>
        <taxon>Andropogonodae</taxon>
        <taxon>Andropogoneae</taxon>
        <taxon>Tripsacinae</taxon>
        <taxon>Zea</taxon>
    </lineage>
</organism>
<feature type="compositionally biased region" description="Polar residues" evidence="1">
    <location>
        <begin position="9"/>
        <end position="22"/>
    </location>
</feature>